<feature type="compositionally biased region" description="Basic and acidic residues" evidence="1">
    <location>
        <begin position="185"/>
        <end position="198"/>
    </location>
</feature>
<feature type="compositionally biased region" description="Basic and acidic residues" evidence="1">
    <location>
        <begin position="634"/>
        <end position="647"/>
    </location>
</feature>
<feature type="compositionally biased region" description="Basic and acidic residues" evidence="1">
    <location>
        <begin position="312"/>
        <end position="324"/>
    </location>
</feature>
<proteinExistence type="predicted"/>
<evidence type="ECO:0000256" key="1">
    <source>
        <dbReference type="SAM" id="MobiDB-lite"/>
    </source>
</evidence>
<evidence type="ECO:0000313" key="3">
    <source>
        <dbReference type="Proteomes" id="UP000575480"/>
    </source>
</evidence>
<feature type="region of interest" description="Disordered" evidence="1">
    <location>
        <begin position="185"/>
        <end position="227"/>
    </location>
</feature>
<dbReference type="EMBL" id="JACATH010000012">
    <property type="protein sequence ID" value="NWJ57731.1"/>
    <property type="molecule type" value="Genomic_DNA"/>
</dbReference>
<protein>
    <recommendedName>
        <fullName evidence="4">Peptidase</fullName>
    </recommendedName>
</protein>
<reference evidence="2 3" key="1">
    <citation type="journal article" date="2019" name="Environ. Microbiol.">
        <title>Genomics insights into ecotype formation of ammonia-oxidizing archaea in the deep ocean.</title>
        <authorList>
            <person name="Wang Y."/>
            <person name="Huang J.M."/>
            <person name="Cui G.J."/>
            <person name="Nunoura T."/>
            <person name="Takaki Y."/>
            <person name="Li W.L."/>
            <person name="Li J."/>
            <person name="Gao Z.M."/>
            <person name="Takai K."/>
            <person name="Zhang A.Q."/>
            <person name="Stepanauskas R."/>
        </authorList>
    </citation>
    <scope>NUCLEOTIDE SEQUENCE [LARGE SCALE GENOMIC DNA]</scope>
    <source>
        <strain evidence="2 3">L15a</strain>
    </source>
</reference>
<dbReference type="Proteomes" id="UP000575480">
    <property type="component" value="Unassembled WGS sequence"/>
</dbReference>
<comment type="caution">
    <text evidence="2">The sequence shown here is derived from an EMBL/GenBank/DDBJ whole genome shotgun (WGS) entry which is preliminary data.</text>
</comment>
<sequence length="796" mass="90925">MNKLSTTKSLLAKLLATENVTVEHGKFSTASFDVKNRVLRLPIWKEMSGSLYDLMVLHEVGHALWTPAEGWHESASKRGAGFKSFLNVVEDARIERKIKDKYPGGRKSFTDGYLELVRKDFFGTKGVDLNELNLIDRINLYFKAGSSNGIDFSEEENGFIEKVATTRSWDDVVRVSEELYEYAKDHDSDTDMSDHEYSSFEFGDDEDSEDEEMESDGDASGENSEVDETLEKFKEHLKDLLEAGEEEKEDSGSSTGTGEGEGESEEKSGSETGKSEKAKEGEEADKGENGKEENSSDGDKKISSGSEGGTITDKDLSKGVEDYKPSSITDNNFRNKEELLVDDSDGSYEYVNLPKSNLEKIIIDYKDVHSEIREHYVDADSHYEASNQILEAGKSFIEFRNKNKKTVEYLAKEFEMKKAADAHSRSLTANSGIVDSSLLHTYKYNEHIFKKINVTPDGKNHGLIMVVDWSGSMHRNIKGTVEQMMTLVMFCKRVNIPFEVFLFSDRYYTENRDREETYSRWTHKEIRYGDMVINGFHLLNVFSSRMRAAELHSAYINMAAIAASYEIKWNYYGGGYHSIPDKYDLGGTPLNNSLFAMNDFIPYFKTKNNVQIVNMVYLTDGESGGSNAYWTPGRTEKDDDRSRETSHFGRYYSSGGKRPKTFIRDLETKKEYLFDDGRGRMTSLLVEILRDKHNINIVNFFLIERLKRWDFTRWTNDTESSMKEFRKEKSVVYKDVEGWSSLYIMKGGRDLQTEEKILEIGEDATRGQIRKAFSKFSKGRLENKKLLSQFVDMVAA</sequence>
<feature type="compositionally biased region" description="Acidic residues" evidence="1">
    <location>
        <begin position="202"/>
        <end position="227"/>
    </location>
</feature>
<dbReference type="AlphaFoldDB" id="A0A7K4MY34"/>
<accession>A0A7K4MY34</accession>
<evidence type="ECO:0008006" key="4">
    <source>
        <dbReference type="Google" id="ProtNLM"/>
    </source>
</evidence>
<feature type="region of interest" description="Disordered" evidence="1">
    <location>
        <begin position="628"/>
        <end position="648"/>
    </location>
</feature>
<organism evidence="2 3">
    <name type="scientific">Marine Group I thaumarchaeote</name>
    <dbReference type="NCBI Taxonomy" id="2511932"/>
    <lineage>
        <taxon>Archaea</taxon>
        <taxon>Nitrososphaerota</taxon>
        <taxon>Marine Group I</taxon>
    </lineage>
</organism>
<evidence type="ECO:0000313" key="2">
    <source>
        <dbReference type="EMBL" id="NWJ57731.1"/>
    </source>
</evidence>
<feature type="compositionally biased region" description="Basic and acidic residues" evidence="1">
    <location>
        <begin position="265"/>
        <end position="302"/>
    </location>
</feature>
<gene>
    <name evidence="2" type="ORF">HX858_08295</name>
</gene>
<feature type="region of interest" description="Disordered" evidence="1">
    <location>
        <begin position="242"/>
        <end position="330"/>
    </location>
</feature>
<name>A0A7K4MY34_9ARCH</name>